<organism evidence="2 3">
    <name type="scientific">Nocardiopsis gilva YIM 90087</name>
    <dbReference type="NCBI Taxonomy" id="1235441"/>
    <lineage>
        <taxon>Bacteria</taxon>
        <taxon>Bacillati</taxon>
        <taxon>Actinomycetota</taxon>
        <taxon>Actinomycetes</taxon>
        <taxon>Streptosporangiales</taxon>
        <taxon>Nocardiopsidaceae</taxon>
        <taxon>Nocardiopsis</taxon>
    </lineage>
</organism>
<proteinExistence type="predicted"/>
<evidence type="ECO:0000313" key="3">
    <source>
        <dbReference type="Proteomes" id="UP000215005"/>
    </source>
</evidence>
<dbReference type="AlphaFoldDB" id="A0A223SAP3"/>
<dbReference type="PANTHER" id="PTHR35333">
    <property type="entry name" value="BETA-LACTAMASE"/>
    <property type="match status" value="1"/>
</dbReference>
<dbReference type="OrthoDB" id="33989at2"/>
<dbReference type="PANTHER" id="PTHR35333:SF3">
    <property type="entry name" value="BETA-LACTAMASE-TYPE TRANSPEPTIDASE FOLD CONTAINING PROTEIN"/>
    <property type="match status" value="1"/>
</dbReference>
<name>A0A223SAP3_9ACTN</name>
<dbReference type="KEGG" id="ngv:CDO52_22165"/>
<dbReference type="SUPFAM" id="SSF56601">
    <property type="entry name" value="beta-lactamase/transpeptidase-like"/>
    <property type="match status" value="1"/>
</dbReference>
<dbReference type="InterPro" id="IPR012338">
    <property type="entry name" value="Beta-lactam/transpept-like"/>
</dbReference>
<dbReference type="GO" id="GO:0030655">
    <property type="term" value="P:beta-lactam antibiotic catabolic process"/>
    <property type="evidence" value="ECO:0007669"/>
    <property type="project" value="InterPro"/>
</dbReference>
<gene>
    <name evidence="2" type="ORF">CDO52_22165</name>
</gene>
<dbReference type="EMBL" id="CP022753">
    <property type="protein sequence ID" value="ASU85136.1"/>
    <property type="molecule type" value="Genomic_DNA"/>
</dbReference>
<dbReference type="GO" id="GO:0046677">
    <property type="term" value="P:response to antibiotic"/>
    <property type="evidence" value="ECO:0007669"/>
    <property type="project" value="InterPro"/>
</dbReference>
<dbReference type="GO" id="GO:0008800">
    <property type="term" value="F:beta-lactamase activity"/>
    <property type="evidence" value="ECO:0007669"/>
    <property type="project" value="InterPro"/>
</dbReference>
<dbReference type="Proteomes" id="UP000215005">
    <property type="component" value="Chromosome"/>
</dbReference>
<dbReference type="Gene3D" id="3.40.710.10">
    <property type="entry name" value="DD-peptidase/beta-lactamase superfamily"/>
    <property type="match status" value="1"/>
</dbReference>
<evidence type="ECO:0000313" key="2">
    <source>
        <dbReference type="EMBL" id="ASU85136.1"/>
    </source>
</evidence>
<dbReference type="InterPro" id="IPR045155">
    <property type="entry name" value="Beta-lactam_cat"/>
</dbReference>
<reference evidence="2 3" key="1">
    <citation type="submission" date="2017-08" db="EMBL/GenBank/DDBJ databases">
        <title>The complete genome sequence of Nocardiopsis gilva YIM 90087.</title>
        <authorList>
            <person name="Yin M."/>
            <person name="Tang S."/>
        </authorList>
    </citation>
    <scope>NUCLEOTIDE SEQUENCE [LARGE SCALE GENOMIC DNA]</scope>
    <source>
        <strain evidence="2 3">YIM 90087</strain>
    </source>
</reference>
<dbReference type="InterPro" id="IPR000871">
    <property type="entry name" value="Beta-lactam_class-A"/>
</dbReference>
<sequence length="300" mass="32190">MSAEALLRELRSELDDAGLSGAFLVRDLHSGDEIGIDPDVEFPIASLVKIPLAIATLDRIRTGDLDGSTRLVVQPGRSTIRGPMGLTKFHHPVEIAIDDLLYLSTSVSDNTAADTLFDLTPPADVAASLREFGVNGITVRHTLRDLVETPAERFDPDDVHLAHSLAIGAGTAGRGHHIAQLDVTRANSGSARSVVDLLQALWTPSSIPAEVADRVRMLMGENVLRHRLAPDFTSDASTWSSKTGTLLNLRHEAGVVEHADGQTFGVAVLTESRVPAISQPGAEALMAHVAKRLRDYLRST</sequence>
<dbReference type="RefSeq" id="WP_017620386.1">
    <property type="nucleotide sequence ID" value="NZ_ANBG01000312.1"/>
</dbReference>
<feature type="domain" description="Beta-lactamase class A catalytic" evidence="1">
    <location>
        <begin position="23"/>
        <end position="270"/>
    </location>
</feature>
<accession>A0A223SAP3</accession>
<keyword evidence="2" id="KW-0378">Hydrolase</keyword>
<dbReference type="Pfam" id="PF13354">
    <property type="entry name" value="Beta-lactamase2"/>
    <property type="match status" value="1"/>
</dbReference>
<evidence type="ECO:0000259" key="1">
    <source>
        <dbReference type="Pfam" id="PF13354"/>
    </source>
</evidence>
<protein>
    <submittedName>
        <fullName evidence="2">Serine hydrolase</fullName>
    </submittedName>
</protein>
<keyword evidence="3" id="KW-1185">Reference proteome</keyword>